<reference evidence="2" key="1">
    <citation type="submission" date="2019-08" db="EMBL/GenBank/DDBJ databases">
        <title>The genome of the North American firefly Photinus pyralis.</title>
        <authorList>
            <consortium name="Photinus pyralis genome working group"/>
            <person name="Fallon T.R."/>
            <person name="Sander Lower S.E."/>
            <person name="Weng J.-K."/>
        </authorList>
    </citation>
    <scope>NUCLEOTIDE SEQUENCE</scope>
    <source>
        <strain evidence="2">TRF0915ILg1</strain>
        <tissue evidence="2">Whole body</tissue>
    </source>
</reference>
<dbReference type="OrthoDB" id="6777974at2759"/>
<dbReference type="EMBL" id="VTPC01000813">
    <property type="protein sequence ID" value="KAF2904232.1"/>
    <property type="molecule type" value="Genomic_DNA"/>
</dbReference>
<dbReference type="Proteomes" id="UP000801492">
    <property type="component" value="Unassembled WGS sequence"/>
</dbReference>
<gene>
    <name evidence="2" type="ORF">ILUMI_01944</name>
</gene>
<keyword evidence="1" id="KW-0472">Membrane</keyword>
<dbReference type="AlphaFoldDB" id="A0A8K0DIM7"/>
<keyword evidence="3" id="KW-1185">Reference proteome</keyword>
<accession>A0A8K0DIM7</accession>
<keyword evidence="1" id="KW-1133">Transmembrane helix</keyword>
<keyword evidence="1" id="KW-0812">Transmembrane</keyword>
<proteinExistence type="predicted"/>
<comment type="caution">
    <text evidence="2">The sequence shown here is derived from an EMBL/GenBank/DDBJ whole genome shotgun (WGS) entry which is preliminary data.</text>
</comment>
<name>A0A8K0DIM7_IGNLU</name>
<organism evidence="2 3">
    <name type="scientific">Ignelater luminosus</name>
    <name type="common">Cucubano</name>
    <name type="synonym">Pyrophorus luminosus</name>
    <dbReference type="NCBI Taxonomy" id="2038154"/>
    <lineage>
        <taxon>Eukaryota</taxon>
        <taxon>Metazoa</taxon>
        <taxon>Ecdysozoa</taxon>
        <taxon>Arthropoda</taxon>
        <taxon>Hexapoda</taxon>
        <taxon>Insecta</taxon>
        <taxon>Pterygota</taxon>
        <taxon>Neoptera</taxon>
        <taxon>Endopterygota</taxon>
        <taxon>Coleoptera</taxon>
        <taxon>Polyphaga</taxon>
        <taxon>Elateriformia</taxon>
        <taxon>Elateroidea</taxon>
        <taxon>Elateridae</taxon>
        <taxon>Agrypninae</taxon>
        <taxon>Pyrophorini</taxon>
        <taxon>Ignelater</taxon>
    </lineage>
</organism>
<feature type="transmembrane region" description="Helical" evidence="1">
    <location>
        <begin position="101"/>
        <end position="119"/>
    </location>
</feature>
<evidence type="ECO:0000313" key="2">
    <source>
        <dbReference type="EMBL" id="KAF2904232.1"/>
    </source>
</evidence>
<protein>
    <submittedName>
        <fullName evidence="2">Uncharacterized protein</fullName>
    </submittedName>
</protein>
<evidence type="ECO:0000313" key="3">
    <source>
        <dbReference type="Proteomes" id="UP000801492"/>
    </source>
</evidence>
<evidence type="ECO:0000256" key="1">
    <source>
        <dbReference type="SAM" id="Phobius"/>
    </source>
</evidence>
<sequence>MPRNSPITTTKAKWSKKDLGNVLQATCDEDYKKFSIPFSTLQERIKKNHPTTGPFLGKHPTFSSEEKKGMAENIKFLHLENSGTIRRGYRVSYKLEKGKNVTVICAVSATGSYISMFIYTRKKMSPRLCITSRA</sequence>